<evidence type="ECO:0000259" key="6">
    <source>
        <dbReference type="Pfam" id="PF02826"/>
    </source>
</evidence>
<dbReference type="SUPFAM" id="SSF52283">
    <property type="entry name" value="Formate/glycerate dehydrogenase catalytic domain-like"/>
    <property type="match status" value="1"/>
</dbReference>
<keyword evidence="3" id="KW-0520">NAD</keyword>
<dbReference type="GO" id="GO:0016618">
    <property type="term" value="F:hydroxypyruvate reductase [NAD(P)H] activity"/>
    <property type="evidence" value="ECO:0007669"/>
    <property type="project" value="UniProtKB-EC"/>
</dbReference>
<dbReference type="STRING" id="84029.CROST_17900"/>
<organism evidence="7 8">
    <name type="scientific">Clostridium felsineum</name>
    <dbReference type="NCBI Taxonomy" id="36839"/>
    <lineage>
        <taxon>Bacteria</taxon>
        <taxon>Bacillati</taxon>
        <taxon>Bacillota</taxon>
        <taxon>Clostridia</taxon>
        <taxon>Eubacteriales</taxon>
        <taxon>Clostridiaceae</taxon>
        <taxon>Clostridium</taxon>
    </lineage>
</organism>
<dbReference type="KEGG" id="crw:CROST_038120"/>
<dbReference type="EC" id="1.1.1.81" evidence="7"/>
<comment type="similarity">
    <text evidence="1 4">Belongs to the D-isomer specific 2-hydroxyacid dehydrogenase family.</text>
</comment>
<dbReference type="PANTHER" id="PTHR43761:SF1">
    <property type="entry name" value="D-ISOMER SPECIFIC 2-HYDROXYACID DEHYDROGENASE CATALYTIC DOMAIN-CONTAINING PROTEIN-RELATED"/>
    <property type="match status" value="1"/>
</dbReference>
<evidence type="ECO:0000256" key="3">
    <source>
        <dbReference type="ARBA" id="ARBA00023027"/>
    </source>
</evidence>
<feature type="domain" description="D-isomer specific 2-hydroxyacid dehydrogenase catalytic" evidence="5">
    <location>
        <begin position="14"/>
        <end position="323"/>
    </location>
</feature>
<dbReference type="InterPro" id="IPR006140">
    <property type="entry name" value="D-isomer_DH_NAD-bd"/>
</dbReference>
<dbReference type="InterPro" id="IPR050418">
    <property type="entry name" value="D-iso_2-hydroxyacid_DH_PdxB"/>
</dbReference>
<feature type="domain" description="D-isomer specific 2-hydroxyacid dehydrogenase NAD-binding" evidence="6">
    <location>
        <begin position="112"/>
        <end position="292"/>
    </location>
</feature>
<dbReference type="AlphaFoldDB" id="A0A1S8L7U8"/>
<dbReference type="PANTHER" id="PTHR43761">
    <property type="entry name" value="D-ISOMER SPECIFIC 2-HYDROXYACID DEHYDROGENASE FAMILY PROTEIN (AFU_ORTHOLOGUE AFUA_1G13630)"/>
    <property type="match status" value="1"/>
</dbReference>
<dbReference type="InterPro" id="IPR036291">
    <property type="entry name" value="NAD(P)-bd_dom_sf"/>
</dbReference>
<dbReference type="CDD" id="cd12162">
    <property type="entry name" value="2-Hacid_dh_4"/>
    <property type="match status" value="1"/>
</dbReference>
<evidence type="ECO:0000313" key="8">
    <source>
        <dbReference type="Proteomes" id="UP000190951"/>
    </source>
</evidence>
<proteinExistence type="inferred from homology"/>
<dbReference type="GO" id="GO:0051287">
    <property type="term" value="F:NAD binding"/>
    <property type="evidence" value="ECO:0007669"/>
    <property type="project" value="InterPro"/>
</dbReference>
<dbReference type="FunFam" id="3.40.50.720:FF:000203">
    <property type="entry name" value="D-3-phosphoglycerate dehydrogenase (SerA)"/>
    <property type="match status" value="1"/>
</dbReference>
<evidence type="ECO:0000259" key="5">
    <source>
        <dbReference type="Pfam" id="PF00389"/>
    </source>
</evidence>
<dbReference type="Pfam" id="PF00389">
    <property type="entry name" value="2-Hacid_dh"/>
    <property type="match status" value="1"/>
</dbReference>
<dbReference type="SUPFAM" id="SSF51735">
    <property type="entry name" value="NAD(P)-binding Rossmann-fold domains"/>
    <property type="match status" value="1"/>
</dbReference>
<dbReference type="InterPro" id="IPR029753">
    <property type="entry name" value="D-isomer_DH_CS"/>
</dbReference>
<keyword evidence="8" id="KW-1185">Reference proteome</keyword>
<dbReference type="Gene3D" id="3.40.50.720">
    <property type="entry name" value="NAD(P)-binding Rossmann-like Domain"/>
    <property type="match status" value="2"/>
</dbReference>
<protein>
    <submittedName>
        <fullName evidence="7">Hydroxypyruvate reductase</fullName>
        <ecNumber evidence="7">1.1.1.81</ecNumber>
    </submittedName>
</protein>
<evidence type="ECO:0000256" key="2">
    <source>
        <dbReference type="ARBA" id="ARBA00023002"/>
    </source>
</evidence>
<evidence type="ECO:0000256" key="1">
    <source>
        <dbReference type="ARBA" id="ARBA00005854"/>
    </source>
</evidence>
<dbReference type="RefSeq" id="WP_077832144.1">
    <property type="nucleotide sequence ID" value="NZ_CP096983.1"/>
</dbReference>
<dbReference type="Pfam" id="PF02826">
    <property type="entry name" value="2-Hacid_dh_C"/>
    <property type="match status" value="1"/>
</dbReference>
<sequence>MKIVVLDGYTLNPGDMSWKEFEEIGDLTVYDRTDYTGKKEDKIIERAKDAEAILTNKTILTNEVLHKLPKLKYIGVLATGYNVVDLEFAKEDGIIVTNIPAYSTQSVVQMSMALLLEVCCHVGEHNISVKKGEWQNCADFTYLKYPMIELYGKTIGLIGYGSIGKSMQRAAEALGMKVIVNTPHPDKKLESETMKFVSLEDLFKEADIVSLHCPLKEENKEMINKDSIKKMKDKVIIINTARGGLINEEDLYMALKTGKVYAAAVDVVSTEPINKNNPLLRAENCIITPHIAWATSEARRRLMNIAVHNLKQYVNGSPVNVVNK</sequence>
<reference evidence="7 8" key="1">
    <citation type="submission" date="2022-04" db="EMBL/GenBank/DDBJ databases">
        <title>Genome sequence of C. roseum typestrain.</title>
        <authorList>
            <person name="Poehlein A."/>
            <person name="Schoch T."/>
            <person name="Duerre P."/>
            <person name="Daniel R."/>
        </authorList>
    </citation>
    <scope>NUCLEOTIDE SEQUENCE [LARGE SCALE GENOMIC DNA]</scope>
    <source>
        <strain evidence="7 8">DSM 7320</strain>
    </source>
</reference>
<evidence type="ECO:0000313" key="7">
    <source>
        <dbReference type="EMBL" id="URZ13062.1"/>
    </source>
</evidence>
<dbReference type="EMBL" id="CP096983">
    <property type="protein sequence ID" value="URZ13062.1"/>
    <property type="molecule type" value="Genomic_DNA"/>
</dbReference>
<dbReference type="PROSITE" id="PS00671">
    <property type="entry name" value="D_2_HYDROXYACID_DH_3"/>
    <property type="match status" value="1"/>
</dbReference>
<dbReference type="PROSITE" id="PS00670">
    <property type="entry name" value="D_2_HYDROXYACID_DH_2"/>
    <property type="match status" value="1"/>
</dbReference>
<dbReference type="InterPro" id="IPR006139">
    <property type="entry name" value="D-isomer_2_OHA_DH_cat_dom"/>
</dbReference>
<evidence type="ECO:0000256" key="4">
    <source>
        <dbReference type="RuleBase" id="RU003719"/>
    </source>
</evidence>
<gene>
    <name evidence="7" type="primary">hpr</name>
    <name evidence="7" type="ORF">CROST_038120</name>
</gene>
<accession>A0A1S8L7U8</accession>
<keyword evidence="2 4" id="KW-0560">Oxidoreductase</keyword>
<dbReference type="Proteomes" id="UP000190951">
    <property type="component" value="Chromosome"/>
</dbReference>
<name>A0A1S8L7U8_9CLOT</name>